<dbReference type="InterPro" id="IPR007310">
    <property type="entry name" value="Aerobactin_biosyn_IucA/IucC_N"/>
</dbReference>
<dbReference type="EMBL" id="CAKMMF010000031">
    <property type="protein sequence ID" value="CAH1218706.1"/>
    <property type="molecule type" value="Genomic_DNA"/>
</dbReference>
<dbReference type="PANTHER" id="PTHR34384:SF6">
    <property type="entry name" value="STAPHYLOFERRIN B SYNTHASE"/>
    <property type="match status" value="1"/>
</dbReference>
<dbReference type="Pfam" id="PF04183">
    <property type="entry name" value="IucA_IucC"/>
    <property type="match status" value="1"/>
</dbReference>
<dbReference type="PANTHER" id="PTHR34384">
    <property type="entry name" value="L-2,3-DIAMINOPROPANOATE--CITRATE LIGASE"/>
    <property type="match status" value="1"/>
</dbReference>
<feature type="domain" description="Aerobactin siderophore biosynthesis IucA/IucC-like C-terminal" evidence="4">
    <location>
        <begin position="423"/>
        <end position="593"/>
    </location>
</feature>
<comment type="similarity">
    <text evidence="2">Belongs to the IucA/IucC family.</text>
</comment>
<evidence type="ECO:0000256" key="2">
    <source>
        <dbReference type="ARBA" id="ARBA00007832"/>
    </source>
</evidence>
<accession>A0ABM9CPI4</accession>
<gene>
    <name evidence="5" type="primary">sbnF_3</name>
    <name evidence="5" type="ORF">PAECIP111893_04471</name>
</gene>
<evidence type="ECO:0000313" key="6">
    <source>
        <dbReference type="Proteomes" id="UP000838686"/>
    </source>
</evidence>
<evidence type="ECO:0000313" key="5">
    <source>
        <dbReference type="EMBL" id="CAH1218706.1"/>
    </source>
</evidence>
<comment type="caution">
    <text evidence="5">The sequence shown here is derived from an EMBL/GenBank/DDBJ whole genome shotgun (WGS) entry which is preliminary data.</text>
</comment>
<dbReference type="Gene3D" id="6.10.250.3370">
    <property type="match status" value="1"/>
</dbReference>
<dbReference type="RefSeq" id="WP_236344934.1">
    <property type="nucleotide sequence ID" value="NZ_CAKMMF010000031.1"/>
</dbReference>
<comment type="pathway">
    <text evidence="1">Siderophore biosynthesis.</text>
</comment>
<keyword evidence="5" id="KW-0436">Ligase</keyword>
<organism evidence="5 6">
    <name type="scientific">Paenibacillus plantiphilus</name>
    <dbReference type="NCBI Taxonomy" id="2905650"/>
    <lineage>
        <taxon>Bacteria</taxon>
        <taxon>Bacillati</taxon>
        <taxon>Bacillota</taxon>
        <taxon>Bacilli</taxon>
        <taxon>Bacillales</taxon>
        <taxon>Paenibacillaceae</taxon>
        <taxon>Paenibacillus</taxon>
    </lineage>
</organism>
<dbReference type="EC" id="6.3.2.55" evidence="5"/>
<evidence type="ECO:0000256" key="1">
    <source>
        <dbReference type="ARBA" id="ARBA00004924"/>
    </source>
</evidence>
<feature type="domain" description="Aerobactin siderophore biosynthesis IucA/IucC N-terminal" evidence="3">
    <location>
        <begin position="154"/>
        <end position="401"/>
    </location>
</feature>
<evidence type="ECO:0000259" key="3">
    <source>
        <dbReference type="Pfam" id="PF04183"/>
    </source>
</evidence>
<name>A0ABM9CPI4_9BACL</name>
<sequence length="623" mass="70348">MERVLDWDTQLFEAIASEAYVDVRRRIFRQLLESAIFEKIVSVETVQLGKETLFILHGRDADGTPVTYNCRGGRRLTFGRIRLLADSVLRISKEGKKEADSIGQFLQEVIAFSGADPDKLSAFAEELERTFLNDTIAQHARKKSGERLHSRRGYDALETAAMDGHPYHPSYKSRIGFTPQDGLAYGPESGEGIRPYWIAIRREEAAMAISEGLAFHELWRSELGERQLNLFEERLLGEGMNLEQVALLPVHPWQWHNIAGPSLLHELRNRRIIPLGPSQDEYRPQQSIRTLANMSDAAKPYVKLSLSLLNTSSYRHIEPHYAAVAPAISAWLQQLVDSDPYLKHEARVILLKEFAGIGYDPVNRDSSIDKGLMEGALSCVWRERLEPHLLTDEQAAPFHALNALELDGTPFIDPWVQANGLQTWLTRLFETCVLPVVHLLVAHGVALESHAQNMVLIHHNGLPGRVALKDFHEDAMFCRSFLSNPDICPDFGGVHRVFAEAAPFKFFEQENVEPLRYLLLGALYCINLGELAMLLSDKYGYAETDFWALAAGTLEAHLRKFPELASRLEGLDVYAQTTRLEQLTKKRLFVSSEALMHEVPNPLHSASRGLASMNREREENLSC</sequence>
<dbReference type="Gene3D" id="1.10.510.40">
    <property type="match status" value="1"/>
</dbReference>
<reference evidence="5" key="1">
    <citation type="submission" date="2022-01" db="EMBL/GenBank/DDBJ databases">
        <authorList>
            <person name="Criscuolo A."/>
        </authorList>
    </citation>
    <scope>NUCLEOTIDE SEQUENCE</scope>
    <source>
        <strain evidence="5">CIP111893</strain>
    </source>
</reference>
<dbReference type="Proteomes" id="UP000838686">
    <property type="component" value="Unassembled WGS sequence"/>
</dbReference>
<proteinExistence type="inferred from homology"/>
<evidence type="ECO:0000259" key="4">
    <source>
        <dbReference type="Pfam" id="PF06276"/>
    </source>
</evidence>
<dbReference type="GO" id="GO:0016874">
    <property type="term" value="F:ligase activity"/>
    <property type="evidence" value="ECO:0007669"/>
    <property type="project" value="UniProtKB-KW"/>
</dbReference>
<dbReference type="Gene3D" id="3.30.310.280">
    <property type="match status" value="1"/>
</dbReference>
<dbReference type="Pfam" id="PF06276">
    <property type="entry name" value="FhuF"/>
    <property type="match status" value="1"/>
</dbReference>
<dbReference type="InterPro" id="IPR037455">
    <property type="entry name" value="LucA/IucC-like"/>
</dbReference>
<protein>
    <submittedName>
        <fullName evidence="5">2-[(L-alanin-3-ylcarbamoyl)methyl]-3-(2-aminoethylcarbamoyl)-2-hydroxypropanoate synthase</fullName>
        <ecNumber evidence="5">6.3.2.55</ecNumber>
    </submittedName>
</protein>
<keyword evidence="6" id="KW-1185">Reference proteome</keyword>
<dbReference type="InterPro" id="IPR022770">
    <property type="entry name" value="IucA/IucC-like_C"/>
</dbReference>